<dbReference type="SUPFAM" id="SSF51735">
    <property type="entry name" value="NAD(P)-binding Rossmann-fold domains"/>
    <property type="match status" value="1"/>
</dbReference>
<evidence type="ECO:0000313" key="2">
    <source>
        <dbReference type="EMBL" id="NLR75596.1"/>
    </source>
</evidence>
<reference evidence="2 3" key="1">
    <citation type="submission" date="2020-04" db="EMBL/GenBank/DDBJ databases">
        <title>Draft genome of Leeia sp. IMCC25680.</title>
        <authorList>
            <person name="Song J."/>
            <person name="Cho J.-C."/>
        </authorList>
    </citation>
    <scope>NUCLEOTIDE SEQUENCE [LARGE SCALE GENOMIC DNA]</scope>
    <source>
        <strain evidence="2 3">IMCC25680</strain>
    </source>
</reference>
<comment type="caution">
    <text evidence="2">The sequence shown here is derived from an EMBL/GenBank/DDBJ whole genome shotgun (WGS) entry which is preliminary data.</text>
</comment>
<name>A0A847SDT2_9NEIS</name>
<gene>
    <name evidence="2" type="ORF">HF682_10530</name>
</gene>
<dbReference type="AlphaFoldDB" id="A0A847SDT2"/>
<dbReference type="InterPro" id="IPR051606">
    <property type="entry name" value="Polyketide_Oxido-like"/>
</dbReference>
<dbReference type="GO" id="GO:0016646">
    <property type="term" value="F:oxidoreductase activity, acting on the CH-NH group of donors, NAD or NADP as acceptor"/>
    <property type="evidence" value="ECO:0007669"/>
    <property type="project" value="TreeGrafter"/>
</dbReference>
<dbReference type="InterPro" id="IPR036291">
    <property type="entry name" value="NAD(P)-bd_dom_sf"/>
</dbReference>
<dbReference type="PANTHER" id="PTHR43355">
    <property type="entry name" value="FLAVIN REDUCTASE (NADPH)"/>
    <property type="match status" value="1"/>
</dbReference>
<dbReference type="Gene3D" id="3.40.50.720">
    <property type="entry name" value="NAD(P)-binding Rossmann-like Domain"/>
    <property type="match status" value="1"/>
</dbReference>
<evidence type="ECO:0000259" key="1">
    <source>
        <dbReference type="Pfam" id="PF13460"/>
    </source>
</evidence>
<evidence type="ECO:0000313" key="3">
    <source>
        <dbReference type="Proteomes" id="UP000587991"/>
    </source>
</evidence>
<dbReference type="PANTHER" id="PTHR43355:SF2">
    <property type="entry name" value="FLAVIN REDUCTASE (NADPH)"/>
    <property type="match status" value="1"/>
</dbReference>
<protein>
    <submittedName>
        <fullName evidence="2">NAD(P)-dependent oxidoreductase</fullName>
    </submittedName>
</protein>
<dbReference type="InterPro" id="IPR016040">
    <property type="entry name" value="NAD(P)-bd_dom"/>
</dbReference>
<dbReference type="Pfam" id="PF13460">
    <property type="entry name" value="NAD_binding_10"/>
    <property type="match status" value="1"/>
</dbReference>
<dbReference type="EMBL" id="JABAIM010000002">
    <property type="protein sequence ID" value="NLR75596.1"/>
    <property type="molecule type" value="Genomic_DNA"/>
</dbReference>
<accession>A0A847SDT2</accession>
<feature type="domain" description="NAD(P)-binding" evidence="1">
    <location>
        <begin position="7"/>
        <end position="200"/>
    </location>
</feature>
<dbReference type="Proteomes" id="UP000587991">
    <property type="component" value="Unassembled WGS sequence"/>
</dbReference>
<proteinExistence type="predicted"/>
<dbReference type="RefSeq" id="WP_168877251.1">
    <property type="nucleotide sequence ID" value="NZ_JABAIM010000002.1"/>
</dbReference>
<organism evidence="2 3">
    <name type="scientific">Leeia aquatica</name>
    <dbReference type="NCBI Taxonomy" id="2725557"/>
    <lineage>
        <taxon>Bacteria</taxon>
        <taxon>Pseudomonadati</taxon>
        <taxon>Pseudomonadota</taxon>
        <taxon>Betaproteobacteria</taxon>
        <taxon>Neisseriales</taxon>
        <taxon>Leeiaceae</taxon>
        <taxon>Leeia</taxon>
    </lineage>
</organism>
<sequence length="214" mass="22704">MKIALIGATGYVGTPLLQELLQRGHQVTVLARQPEKLQAQAGLTVVKADVYDAAQVAQAVTGHDAVISAFNPGWAEAALYDLFLQGSRAILAGIKQAGIKRVLIVGGAGSLYVAPGVQFIDTDAFPAEYKAGASAAREVLRWLPAETGLDWSFVSPPPLLVPGERSGNYRLGGDDMWPMVNGQPATITTADLAVAMVDEIEQGRHLQRRFTVAA</sequence>
<dbReference type="CDD" id="cd05244">
    <property type="entry name" value="BVR-B_like_SDR_a"/>
    <property type="match status" value="1"/>
</dbReference>
<keyword evidence="3" id="KW-1185">Reference proteome</keyword>